<evidence type="ECO:0000256" key="1">
    <source>
        <dbReference type="ARBA" id="ARBA00022536"/>
    </source>
</evidence>
<keyword evidence="10" id="KW-1185">Reference proteome</keyword>
<dbReference type="SMART" id="SM00179">
    <property type="entry name" value="EGF_CA"/>
    <property type="match status" value="1"/>
</dbReference>
<dbReference type="OrthoDB" id="6381129at2759"/>
<feature type="disulfide bond" evidence="6">
    <location>
        <begin position="49"/>
        <end position="58"/>
    </location>
</feature>
<dbReference type="GeneID" id="125179029"/>
<evidence type="ECO:0000259" key="9">
    <source>
        <dbReference type="PROSITE" id="PS50026"/>
    </source>
</evidence>
<dbReference type="RefSeq" id="XP_047740041.1">
    <property type="nucleotide sequence ID" value="XM_047884085.1"/>
</dbReference>
<dbReference type="PROSITE" id="PS01186">
    <property type="entry name" value="EGF_2"/>
    <property type="match status" value="1"/>
</dbReference>
<dbReference type="Pfam" id="PF00008">
    <property type="entry name" value="EGF"/>
    <property type="match status" value="1"/>
</dbReference>
<keyword evidence="8" id="KW-0472">Membrane</keyword>
<feature type="transmembrane region" description="Helical" evidence="8">
    <location>
        <begin position="72"/>
        <end position="99"/>
    </location>
</feature>
<evidence type="ECO:0000256" key="4">
    <source>
        <dbReference type="ARBA" id="ARBA00023157"/>
    </source>
</evidence>
<feature type="region of interest" description="Disordered" evidence="7">
    <location>
        <begin position="106"/>
        <end position="129"/>
    </location>
</feature>
<dbReference type="PROSITE" id="PS50026">
    <property type="entry name" value="EGF_3"/>
    <property type="match status" value="1"/>
</dbReference>
<dbReference type="PROSITE" id="PS01187">
    <property type="entry name" value="EGF_CA"/>
    <property type="match status" value="1"/>
</dbReference>
<keyword evidence="4 6" id="KW-1015">Disulfide bond</keyword>
<evidence type="ECO:0000313" key="11">
    <source>
        <dbReference type="RefSeq" id="XP_047740041.1"/>
    </source>
</evidence>
<dbReference type="InterPro" id="IPR001881">
    <property type="entry name" value="EGF-like_Ca-bd_dom"/>
</dbReference>
<dbReference type="InterPro" id="IPR000742">
    <property type="entry name" value="EGF"/>
</dbReference>
<evidence type="ECO:0000256" key="3">
    <source>
        <dbReference type="ARBA" id="ARBA00022737"/>
    </source>
</evidence>
<keyword evidence="2" id="KW-0732">Signal</keyword>
<feature type="domain" description="EGF-like" evidence="9">
    <location>
        <begin position="23"/>
        <end position="59"/>
    </location>
</feature>
<evidence type="ECO:0000256" key="7">
    <source>
        <dbReference type="SAM" id="MobiDB-lite"/>
    </source>
</evidence>
<sequence>MRCSKNLCDVGTSLTLDGAQCRDVDECVWRPCLHSGTCYNKPAGYVCACAAGYAGANCEHRLPRGAAGGRGAVVVLLAAGAVLTAVLTVLMMALVVWYVRRRRQGRGTSAGDNTTQRSSSSFETLQLHSPSMKSSADLLYKMENPSQRSVSVINLSSAVAESNTKVDDISAHGCHQQILTSKAINLPERDHCNKLDVQDDSCKAHLQFAPFQTQACNQHDLQSSGDYCHESQKFEKSGFCPSSPCREFCRVQSQVSGPNFLLTRGSAMQSPLDCADERNLLPCTCGLQDFSPQRRSGIAGVDVVPTPSAEMFAASRVNSGS</sequence>
<dbReference type="PROSITE" id="PS00022">
    <property type="entry name" value="EGF_1"/>
    <property type="match status" value="1"/>
</dbReference>
<organism evidence="10 11">
    <name type="scientific">Hyalella azteca</name>
    <name type="common">Amphipod</name>
    <dbReference type="NCBI Taxonomy" id="294128"/>
    <lineage>
        <taxon>Eukaryota</taxon>
        <taxon>Metazoa</taxon>
        <taxon>Ecdysozoa</taxon>
        <taxon>Arthropoda</taxon>
        <taxon>Crustacea</taxon>
        <taxon>Multicrustacea</taxon>
        <taxon>Malacostraca</taxon>
        <taxon>Eumalacostraca</taxon>
        <taxon>Peracarida</taxon>
        <taxon>Amphipoda</taxon>
        <taxon>Senticaudata</taxon>
        <taxon>Talitrida</taxon>
        <taxon>Talitroidea</taxon>
        <taxon>Hyalellidae</taxon>
        <taxon>Hyalella</taxon>
    </lineage>
</organism>
<dbReference type="SUPFAM" id="SSF57196">
    <property type="entry name" value="EGF/Laminin"/>
    <property type="match status" value="1"/>
</dbReference>
<evidence type="ECO:0000256" key="6">
    <source>
        <dbReference type="PROSITE-ProRule" id="PRU00076"/>
    </source>
</evidence>
<dbReference type="FunFam" id="2.10.25.10:FF:000109">
    <property type="entry name" value="Notch homolog 4, [Drosophila]"/>
    <property type="match status" value="1"/>
</dbReference>
<evidence type="ECO:0000256" key="8">
    <source>
        <dbReference type="SAM" id="Phobius"/>
    </source>
</evidence>
<keyword evidence="8" id="KW-1133">Transmembrane helix</keyword>
<keyword evidence="3" id="KW-0677">Repeat</keyword>
<dbReference type="InterPro" id="IPR000152">
    <property type="entry name" value="EGF-type_Asp/Asn_hydroxyl_site"/>
</dbReference>
<dbReference type="GO" id="GO:0005509">
    <property type="term" value="F:calcium ion binding"/>
    <property type="evidence" value="ECO:0007669"/>
    <property type="project" value="InterPro"/>
</dbReference>
<gene>
    <name evidence="11" type="primary">LOC125179029</name>
</gene>
<keyword evidence="8" id="KW-0812">Transmembrane</keyword>
<accession>A0A979FSA1</accession>
<dbReference type="Proteomes" id="UP000694843">
    <property type="component" value="Unplaced"/>
</dbReference>
<dbReference type="AlphaFoldDB" id="A0A979FSA1"/>
<protein>
    <submittedName>
        <fullName evidence="11">Delta-like protein C</fullName>
    </submittedName>
</protein>
<dbReference type="Gene3D" id="2.10.25.10">
    <property type="entry name" value="Laminin"/>
    <property type="match status" value="1"/>
</dbReference>
<comment type="caution">
    <text evidence="6">Lacks conserved residue(s) required for the propagation of feature annotation.</text>
</comment>
<evidence type="ECO:0000313" key="10">
    <source>
        <dbReference type="Proteomes" id="UP000694843"/>
    </source>
</evidence>
<proteinExistence type="predicted"/>
<dbReference type="KEGG" id="hazt:125179029"/>
<dbReference type="InterPro" id="IPR018097">
    <property type="entry name" value="EGF_Ca-bd_CS"/>
</dbReference>
<keyword evidence="5" id="KW-0325">Glycoprotein</keyword>
<evidence type="ECO:0000256" key="5">
    <source>
        <dbReference type="ARBA" id="ARBA00023180"/>
    </source>
</evidence>
<name>A0A979FSA1_HYAAZ</name>
<evidence type="ECO:0000256" key="2">
    <source>
        <dbReference type="ARBA" id="ARBA00022729"/>
    </source>
</evidence>
<keyword evidence="1 6" id="KW-0245">EGF-like domain</keyword>
<dbReference type="PROSITE" id="PS00010">
    <property type="entry name" value="ASX_HYDROXYL"/>
    <property type="match status" value="1"/>
</dbReference>
<reference evidence="11" key="1">
    <citation type="submission" date="2025-08" db="UniProtKB">
        <authorList>
            <consortium name="RefSeq"/>
        </authorList>
    </citation>
    <scope>IDENTIFICATION</scope>
    <source>
        <tissue evidence="11">Whole organism</tissue>
    </source>
</reference>
<dbReference type="SMART" id="SM00181">
    <property type="entry name" value="EGF"/>
    <property type="match status" value="1"/>
</dbReference>